<feature type="domain" description="Outer membrane protein beta-barrel" evidence="2">
    <location>
        <begin position="16"/>
        <end position="157"/>
    </location>
</feature>
<organism evidence="3 4">
    <name type="scientific">Nitrospira defluvii</name>
    <dbReference type="NCBI Taxonomy" id="330214"/>
    <lineage>
        <taxon>Bacteria</taxon>
        <taxon>Pseudomonadati</taxon>
        <taxon>Nitrospirota</taxon>
        <taxon>Nitrospiria</taxon>
        <taxon>Nitrospirales</taxon>
        <taxon>Nitrospiraceae</taxon>
        <taxon>Nitrospira</taxon>
    </lineage>
</organism>
<dbReference type="SUPFAM" id="SSF56925">
    <property type="entry name" value="OMPA-like"/>
    <property type="match status" value="1"/>
</dbReference>
<evidence type="ECO:0000256" key="1">
    <source>
        <dbReference type="ARBA" id="ARBA00022729"/>
    </source>
</evidence>
<evidence type="ECO:0000313" key="3">
    <source>
        <dbReference type="EMBL" id="CAE6755927.1"/>
    </source>
</evidence>
<keyword evidence="1" id="KW-0732">Signal</keyword>
<dbReference type="InterPro" id="IPR027385">
    <property type="entry name" value="Beta-barrel_OMP"/>
</dbReference>
<dbReference type="Pfam" id="PF13505">
    <property type="entry name" value="OMP_b-brl"/>
    <property type="match status" value="1"/>
</dbReference>
<name>A0ABM8RJ56_9BACT</name>
<protein>
    <submittedName>
        <fullName evidence="3">OMP_b-brl domain-containing protein</fullName>
    </submittedName>
</protein>
<keyword evidence="4" id="KW-1185">Reference proteome</keyword>
<evidence type="ECO:0000313" key="4">
    <source>
        <dbReference type="Proteomes" id="UP000675880"/>
    </source>
</evidence>
<reference evidence="3 4" key="1">
    <citation type="submission" date="2021-02" db="EMBL/GenBank/DDBJ databases">
        <authorList>
            <person name="Han P."/>
        </authorList>
    </citation>
    <scope>NUCLEOTIDE SEQUENCE [LARGE SCALE GENOMIC DNA]</scope>
    <source>
        <strain evidence="3">Candidatus Nitrospira sp. ZN2</strain>
    </source>
</reference>
<accession>A0ABM8RJ56</accession>
<dbReference type="Gene3D" id="2.40.160.20">
    <property type="match status" value="1"/>
</dbReference>
<sequence>MRRIGEWGTWVGAWVLAIALSVVPVGAQAAEWVHEGMADDGKMTYGFRVGPSFMTQSSGLSTTGPALNFQGMYGINKWFRFGMMLEWENHGLDAPRNGSLNTITLLPVNLEYRPGHFGALIPYVTSGIGVNINTKDQADSFAWRFGAGLDYPMTSLFQGAPKGLMLNMETAWKRNSADGDGSSMGLLFGVRHTF</sequence>
<dbReference type="Proteomes" id="UP000675880">
    <property type="component" value="Unassembled WGS sequence"/>
</dbReference>
<evidence type="ECO:0000259" key="2">
    <source>
        <dbReference type="Pfam" id="PF13505"/>
    </source>
</evidence>
<proteinExistence type="predicted"/>
<dbReference type="EMBL" id="CAJNBJ010000016">
    <property type="protein sequence ID" value="CAE6755927.1"/>
    <property type="molecule type" value="Genomic_DNA"/>
</dbReference>
<dbReference type="InterPro" id="IPR011250">
    <property type="entry name" value="OMP/PagP_B-barrel"/>
</dbReference>
<dbReference type="RefSeq" id="WP_213042569.1">
    <property type="nucleotide sequence ID" value="NZ_CAJNBJ010000016.1"/>
</dbReference>
<gene>
    <name evidence="3" type="ORF">NSPZN2_30403</name>
</gene>
<comment type="caution">
    <text evidence="3">The sequence shown here is derived from an EMBL/GenBank/DDBJ whole genome shotgun (WGS) entry which is preliminary data.</text>
</comment>